<comment type="caution">
    <text evidence="2">The sequence shown here is derived from an EMBL/GenBank/DDBJ whole genome shotgun (WGS) entry which is preliminary data.</text>
</comment>
<protein>
    <submittedName>
        <fullName evidence="2">Uncharacterized protein</fullName>
    </submittedName>
</protein>
<reference evidence="2 3" key="1">
    <citation type="journal article" date="2014" name="Proc. Natl. Acad. Sci. U.S.A.">
        <title>Trajectory and genomic determinants of fungal-pathogen speciation and host adaptation.</title>
        <authorList>
            <person name="Hu X."/>
            <person name="Xiao G."/>
            <person name="Zheng P."/>
            <person name="Shang Y."/>
            <person name="Su Y."/>
            <person name="Zhang X."/>
            <person name="Liu X."/>
            <person name="Zhan S."/>
            <person name="St Leger R.J."/>
            <person name="Wang C."/>
        </authorList>
    </citation>
    <scope>NUCLEOTIDE SEQUENCE [LARGE SCALE GENOMIC DNA]</scope>
    <source>
        <strain evidence="2 3">ARSEF 1941</strain>
    </source>
</reference>
<dbReference type="HOGENOM" id="CLU_1563231_0_0_1"/>
<sequence length="207" mass="23117">MAPNPQTPPSSAAACPPENDIPPLTTLLPAVFVPVPASFFAYTPPATREAQIRETVAALETHAARVRANILALTRQECRRIARDAEIQESRLAGQPQQPRPSRAVSAADKAAMLANMQAGAEAGADRPLSQTPDFSDWLVSSPREWRDREVLRTVARTMADLKGFREHVARQRARYEEALEREMREERDGGEQRQQEQVAEELRKEK</sequence>
<evidence type="ECO:0000256" key="1">
    <source>
        <dbReference type="SAM" id="MobiDB-lite"/>
    </source>
</evidence>
<evidence type="ECO:0000313" key="2">
    <source>
        <dbReference type="EMBL" id="KHO01957.1"/>
    </source>
</evidence>
<dbReference type="STRING" id="1081103.A0A0B2X094"/>
<dbReference type="AlphaFoldDB" id="A0A0B2X094"/>
<proteinExistence type="predicted"/>
<dbReference type="GeneID" id="63735413"/>
<dbReference type="Proteomes" id="UP000030816">
    <property type="component" value="Unassembled WGS sequence"/>
</dbReference>
<name>A0A0B2X094_METAS</name>
<dbReference type="OrthoDB" id="4900256at2759"/>
<dbReference type="EMBL" id="AZHE01000001">
    <property type="protein sequence ID" value="KHO01957.1"/>
    <property type="molecule type" value="Genomic_DNA"/>
</dbReference>
<gene>
    <name evidence="2" type="ORF">MAM_00958</name>
</gene>
<dbReference type="RefSeq" id="XP_040683022.1">
    <property type="nucleotide sequence ID" value="XM_040819757.1"/>
</dbReference>
<organism evidence="2 3">
    <name type="scientific">Metarhizium album (strain ARSEF 1941)</name>
    <dbReference type="NCBI Taxonomy" id="1081103"/>
    <lineage>
        <taxon>Eukaryota</taxon>
        <taxon>Fungi</taxon>
        <taxon>Dikarya</taxon>
        <taxon>Ascomycota</taxon>
        <taxon>Pezizomycotina</taxon>
        <taxon>Sordariomycetes</taxon>
        <taxon>Hypocreomycetidae</taxon>
        <taxon>Hypocreales</taxon>
        <taxon>Clavicipitaceae</taxon>
        <taxon>Metarhizium</taxon>
    </lineage>
</organism>
<feature type="region of interest" description="Disordered" evidence="1">
    <location>
        <begin position="181"/>
        <end position="207"/>
    </location>
</feature>
<evidence type="ECO:0000313" key="3">
    <source>
        <dbReference type="Proteomes" id="UP000030816"/>
    </source>
</evidence>
<keyword evidence="3" id="KW-1185">Reference proteome</keyword>
<accession>A0A0B2X094</accession>